<keyword evidence="2" id="KW-0808">Transferase</keyword>
<dbReference type="PANTHER" id="PTHR27002">
    <property type="entry name" value="RECEPTOR-LIKE SERINE/THREONINE-PROTEIN KINASE SD1-8"/>
    <property type="match status" value="1"/>
</dbReference>
<dbReference type="OrthoDB" id="909846at2759"/>
<protein>
    <submittedName>
        <fullName evidence="7">G-type lectin S-receptor-like serine threonine-kinase At4g27290</fullName>
    </submittedName>
</protein>
<dbReference type="PANTHER" id="PTHR27002:SF181">
    <property type="entry name" value="RECEPTOR-LIKE SERINE_THREONINE-PROTEIN KINASE"/>
    <property type="match status" value="1"/>
</dbReference>
<gene>
    <name evidence="7" type="ORF">OLEA9_A006925</name>
</gene>
<name>A0A8S0VG81_OLEEU</name>
<keyword evidence="3" id="KW-0547">Nucleotide-binding</keyword>
<dbReference type="GO" id="GO:0005886">
    <property type="term" value="C:plasma membrane"/>
    <property type="evidence" value="ECO:0007669"/>
    <property type="project" value="TreeGrafter"/>
</dbReference>
<accession>A0A8S0VG81</accession>
<reference evidence="7 8" key="1">
    <citation type="submission" date="2019-12" db="EMBL/GenBank/DDBJ databases">
        <authorList>
            <person name="Alioto T."/>
            <person name="Alioto T."/>
            <person name="Gomez Garrido J."/>
        </authorList>
    </citation>
    <scope>NUCLEOTIDE SEQUENCE [LARGE SCALE GENOMIC DNA]</scope>
</reference>
<dbReference type="Pfam" id="PF07714">
    <property type="entry name" value="PK_Tyr_Ser-Thr"/>
    <property type="match status" value="1"/>
</dbReference>
<proteinExistence type="predicted"/>
<keyword evidence="1" id="KW-0723">Serine/threonine-protein kinase</keyword>
<keyword evidence="5" id="KW-0067">ATP-binding</keyword>
<keyword evidence="8" id="KW-1185">Reference proteome</keyword>
<evidence type="ECO:0000256" key="5">
    <source>
        <dbReference type="ARBA" id="ARBA00022840"/>
    </source>
</evidence>
<evidence type="ECO:0000259" key="6">
    <source>
        <dbReference type="Pfam" id="PF07714"/>
    </source>
</evidence>
<evidence type="ECO:0000313" key="7">
    <source>
        <dbReference type="EMBL" id="CAA3030998.1"/>
    </source>
</evidence>
<dbReference type="Gramene" id="OE9A006925T1">
    <property type="protein sequence ID" value="OE9A006925C1"/>
    <property type="gene ID" value="OE9A006925"/>
</dbReference>
<sequence length="98" mass="11248">MSPEYAVDGKFSTKSDVFSLGVLLLEIVSGAKNRKFSHPDHHQNLLGHAWLLWNEGKAMEITDDCLKQSYDESQVLRCIHVALLFVQKLAEIDQRWHL</sequence>
<dbReference type="EMBL" id="CACTIH010009410">
    <property type="protein sequence ID" value="CAA3030998.1"/>
    <property type="molecule type" value="Genomic_DNA"/>
</dbReference>
<evidence type="ECO:0000313" key="8">
    <source>
        <dbReference type="Proteomes" id="UP000594638"/>
    </source>
</evidence>
<dbReference type="AlphaFoldDB" id="A0A8S0VG81"/>
<keyword evidence="4" id="KW-0418">Kinase</keyword>
<dbReference type="Proteomes" id="UP000594638">
    <property type="component" value="Unassembled WGS sequence"/>
</dbReference>
<evidence type="ECO:0000256" key="3">
    <source>
        <dbReference type="ARBA" id="ARBA00022741"/>
    </source>
</evidence>
<dbReference type="GO" id="GO:0004674">
    <property type="term" value="F:protein serine/threonine kinase activity"/>
    <property type="evidence" value="ECO:0007669"/>
    <property type="project" value="UniProtKB-KW"/>
</dbReference>
<evidence type="ECO:0000256" key="4">
    <source>
        <dbReference type="ARBA" id="ARBA00022777"/>
    </source>
</evidence>
<comment type="caution">
    <text evidence="7">The sequence shown here is derived from an EMBL/GenBank/DDBJ whole genome shotgun (WGS) entry which is preliminary data.</text>
</comment>
<dbReference type="GO" id="GO:0005524">
    <property type="term" value="F:ATP binding"/>
    <property type="evidence" value="ECO:0007669"/>
    <property type="project" value="UniProtKB-KW"/>
</dbReference>
<dbReference type="SUPFAM" id="SSF56112">
    <property type="entry name" value="Protein kinase-like (PK-like)"/>
    <property type="match status" value="1"/>
</dbReference>
<dbReference type="InterPro" id="IPR001245">
    <property type="entry name" value="Ser-Thr/Tyr_kinase_cat_dom"/>
</dbReference>
<evidence type="ECO:0000256" key="2">
    <source>
        <dbReference type="ARBA" id="ARBA00022679"/>
    </source>
</evidence>
<dbReference type="InterPro" id="IPR011009">
    <property type="entry name" value="Kinase-like_dom_sf"/>
</dbReference>
<feature type="domain" description="Serine-threonine/tyrosine-protein kinase catalytic" evidence="6">
    <location>
        <begin position="1"/>
        <end position="71"/>
    </location>
</feature>
<organism evidence="7 8">
    <name type="scientific">Olea europaea subsp. europaea</name>
    <dbReference type="NCBI Taxonomy" id="158383"/>
    <lineage>
        <taxon>Eukaryota</taxon>
        <taxon>Viridiplantae</taxon>
        <taxon>Streptophyta</taxon>
        <taxon>Embryophyta</taxon>
        <taxon>Tracheophyta</taxon>
        <taxon>Spermatophyta</taxon>
        <taxon>Magnoliopsida</taxon>
        <taxon>eudicotyledons</taxon>
        <taxon>Gunneridae</taxon>
        <taxon>Pentapetalae</taxon>
        <taxon>asterids</taxon>
        <taxon>lamiids</taxon>
        <taxon>Lamiales</taxon>
        <taxon>Oleaceae</taxon>
        <taxon>Oleeae</taxon>
        <taxon>Olea</taxon>
    </lineage>
</organism>
<dbReference type="Gene3D" id="1.10.510.10">
    <property type="entry name" value="Transferase(Phosphotransferase) domain 1"/>
    <property type="match status" value="1"/>
</dbReference>
<evidence type="ECO:0000256" key="1">
    <source>
        <dbReference type="ARBA" id="ARBA00022527"/>
    </source>
</evidence>